<keyword evidence="2" id="KW-1185">Reference proteome</keyword>
<dbReference type="Proteomes" id="UP000586093">
    <property type="component" value="Unassembled WGS sequence"/>
</dbReference>
<proteinExistence type="predicted"/>
<gene>
    <name evidence="1" type="ORF">H4F90_05685</name>
</gene>
<dbReference type="AlphaFoldDB" id="A0A839HPF0"/>
<sequence>MAMMGSFPKQPGETLPVDIDYSAVIAGRTVDSLTPTVTTPVGLTKVSEQVSGNVLQLYLSGGTAGQTYKWTISTAIVIGGRTTVVEDEFITLVEEV</sequence>
<protein>
    <submittedName>
        <fullName evidence="1">Uncharacterized protein</fullName>
    </submittedName>
</protein>
<evidence type="ECO:0000313" key="2">
    <source>
        <dbReference type="Proteomes" id="UP000586093"/>
    </source>
</evidence>
<reference evidence="1 2" key="1">
    <citation type="submission" date="2020-08" db="EMBL/GenBank/DDBJ databases">
        <title>Aquariorum lacteus gen. nov., sp. nov., a new member of the family Comamonadaceae, isolated from freshwater aquarium.</title>
        <authorList>
            <person name="Chun S.-J."/>
        </authorList>
    </citation>
    <scope>NUCLEOTIDE SEQUENCE [LARGE SCALE GENOMIC DNA]</scope>
    <source>
        <strain evidence="1 2">SJAQ100</strain>
    </source>
</reference>
<dbReference type="RefSeq" id="WP_182662281.1">
    <property type="nucleotide sequence ID" value="NZ_JACIVI010000001.1"/>
</dbReference>
<dbReference type="EMBL" id="JACIVI010000001">
    <property type="protein sequence ID" value="MBB1161468.1"/>
    <property type="molecule type" value="Genomic_DNA"/>
</dbReference>
<accession>A0A839HPF0</accession>
<dbReference type="Pfam" id="PF23148">
    <property type="entry name" value="Gp77"/>
    <property type="match status" value="1"/>
</dbReference>
<comment type="caution">
    <text evidence="1">The sequence shown here is derived from an EMBL/GenBank/DDBJ whole genome shotgun (WGS) entry which is preliminary data.</text>
</comment>
<organism evidence="1 2">
    <name type="scientific">Aquariibacter albus</name>
    <dbReference type="NCBI Taxonomy" id="2759899"/>
    <lineage>
        <taxon>Bacteria</taxon>
        <taxon>Pseudomonadati</taxon>
        <taxon>Pseudomonadota</taxon>
        <taxon>Betaproteobacteria</taxon>
        <taxon>Burkholderiales</taxon>
        <taxon>Sphaerotilaceae</taxon>
        <taxon>Aquariibacter</taxon>
    </lineage>
</organism>
<evidence type="ECO:0000313" key="1">
    <source>
        <dbReference type="EMBL" id="MBB1161468.1"/>
    </source>
</evidence>
<dbReference type="InterPro" id="IPR056928">
    <property type="entry name" value="Gp77-like"/>
</dbReference>
<name>A0A839HPF0_9BURK</name>